<dbReference type="GO" id="GO:0070403">
    <property type="term" value="F:NAD+ binding"/>
    <property type="evidence" value="ECO:0007669"/>
    <property type="project" value="UniProtKB-UniRule"/>
</dbReference>
<feature type="signal peptide" evidence="11">
    <location>
        <begin position="1"/>
        <end position="26"/>
    </location>
</feature>
<comment type="catalytic activity">
    <reaction evidence="6">
        <text>N(6)-acetyl-L-lysyl-[protein] + NAD(+) + H2O = 2''-O-acetyl-ADP-D-ribose + nicotinamide + L-lysyl-[protein]</text>
        <dbReference type="Rhea" id="RHEA:43636"/>
        <dbReference type="Rhea" id="RHEA-COMP:9752"/>
        <dbReference type="Rhea" id="RHEA-COMP:10731"/>
        <dbReference type="ChEBI" id="CHEBI:15377"/>
        <dbReference type="ChEBI" id="CHEBI:17154"/>
        <dbReference type="ChEBI" id="CHEBI:29969"/>
        <dbReference type="ChEBI" id="CHEBI:57540"/>
        <dbReference type="ChEBI" id="CHEBI:61930"/>
        <dbReference type="ChEBI" id="CHEBI:83767"/>
        <dbReference type="EC" id="2.3.1.286"/>
    </reaction>
</comment>
<feature type="binding site" evidence="8">
    <location>
        <begin position="93"/>
        <end position="95"/>
    </location>
    <ligand>
        <name>NAD(+)</name>
        <dbReference type="ChEBI" id="CHEBI:57540"/>
    </ligand>
</feature>
<organism evidence="13 14">
    <name type="scientific">Discostella pseudostelligera</name>
    <dbReference type="NCBI Taxonomy" id="259834"/>
    <lineage>
        <taxon>Eukaryota</taxon>
        <taxon>Sar</taxon>
        <taxon>Stramenopiles</taxon>
        <taxon>Ochrophyta</taxon>
        <taxon>Bacillariophyta</taxon>
        <taxon>Coscinodiscophyceae</taxon>
        <taxon>Thalassiosirophycidae</taxon>
        <taxon>Stephanodiscales</taxon>
        <taxon>Stephanodiscaceae</taxon>
        <taxon>Discostella</taxon>
    </lineage>
</organism>
<evidence type="ECO:0000256" key="9">
    <source>
        <dbReference type="PIRSR" id="PIRSR037938-3"/>
    </source>
</evidence>
<dbReference type="Proteomes" id="UP001530293">
    <property type="component" value="Unassembled WGS sequence"/>
</dbReference>
<feature type="binding site" evidence="8">
    <location>
        <begin position="166"/>
        <end position="169"/>
    </location>
    <ligand>
        <name>NAD(+)</name>
        <dbReference type="ChEBI" id="CHEBI:57540"/>
    </ligand>
</feature>
<feature type="binding site" evidence="9 10">
    <location>
        <position position="197"/>
    </location>
    <ligand>
        <name>Zn(2+)</name>
        <dbReference type="ChEBI" id="CHEBI:29105"/>
    </ligand>
</feature>
<dbReference type="InterPro" id="IPR026591">
    <property type="entry name" value="Sirtuin_cat_small_dom_sf"/>
</dbReference>
<comment type="caution">
    <text evidence="13">The sequence shown here is derived from an EMBL/GenBank/DDBJ whole genome shotgun (WGS) entry which is preliminary data.</text>
</comment>
<dbReference type="InterPro" id="IPR017328">
    <property type="entry name" value="Sirtuin_class_I"/>
</dbReference>
<sequence length="339" mass="37092">MLTGTAQIGTMRKLSALLTSLSLVASRAFLQTSSINTKSSSSQSQQRRGPTLSSAAADRITLDKMVESLREGVYEKILVVAGAGISCSAGIPDFRTPGSGLYDNLHEYDLPYPEAIFDIDFYRKNPMPFVTLSKEIWPGVKYRPTITHCFLSLLGKRGILQRIYTQNIDGLEAIAGVNPELLVECHGNFRSSGCIDCGSSYNADDCKSSMVMQGEAPICTSCGGLVKPTIVFFGEVMPNRFSQLVHVDVASCDLVIVLGTSLLVDPVASIPNWVKSDVHRCLINRDVVGSFILNKPTDVFLEGDCDEIVRKLCQLVGWEDELDQIYSHTRATSESNKHV</sequence>
<evidence type="ECO:0000256" key="6">
    <source>
        <dbReference type="PIRNR" id="PIRNR037938"/>
    </source>
</evidence>
<keyword evidence="4 6" id="KW-0862">Zinc</keyword>
<protein>
    <recommendedName>
        <fullName evidence="6">NAD-dependent protein deacetylase</fullName>
        <ecNumber evidence="6">2.3.1.286</ecNumber>
    </recommendedName>
</protein>
<evidence type="ECO:0000256" key="2">
    <source>
        <dbReference type="ARBA" id="ARBA00022679"/>
    </source>
</evidence>
<proteinExistence type="inferred from homology"/>
<feature type="active site" description="Proton acceptor" evidence="7 10">
    <location>
        <position position="186"/>
    </location>
</feature>
<dbReference type="PROSITE" id="PS50305">
    <property type="entry name" value="SIRTUIN"/>
    <property type="match status" value="1"/>
</dbReference>
<dbReference type="Pfam" id="PF02146">
    <property type="entry name" value="SIR2"/>
    <property type="match status" value="1"/>
</dbReference>
<evidence type="ECO:0000256" key="10">
    <source>
        <dbReference type="PROSITE-ProRule" id="PRU00236"/>
    </source>
</evidence>
<feature type="binding site" evidence="8">
    <location>
        <position position="305"/>
    </location>
    <ligand>
        <name>NAD(+)</name>
        <dbReference type="ChEBI" id="CHEBI:57540"/>
    </ligand>
</feature>
<keyword evidence="2 6" id="KW-0808">Transferase</keyword>
<name>A0ABD3MYN4_9STRA</name>
<keyword evidence="5 6" id="KW-0520">NAD</keyword>
<feature type="binding site" evidence="8">
    <location>
        <begin position="284"/>
        <end position="286"/>
    </location>
    <ligand>
        <name>NAD(+)</name>
        <dbReference type="ChEBI" id="CHEBI:57540"/>
    </ligand>
</feature>
<evidence type="ECO:0000256" key="5">
    <source>
        <dbReference type="ARBA" id="ARBA00023027"/>
    </source>
</evidence>
<dbReference type="EMBL" id="JALLBG020000095">
    <property type="protein sequence ID" value="KAL3765555.1"/>
    <property type="molecule type" value="Genomic_DNA"/>
</dbReference>
<dbReference type="GO" id="GO:0008270">
    <property type="term" value="F:zinc ion binding"/>
    <property type="evidence" value="ECO:0007669"/>
    <property type="project" value="UniProtKB-UniRule"/>
</dbReference>
<dbReference type="PANTHER" id="PTHR11085:SF6">
    <property type="entry name" value="NAD-DEPENDENT PROTEIN DEACETYLASE SIRTUIN-2"/>
    <property type="match status" value="1"/>
</dbReference>
<dbReference type="Gene3D" id="3.40.50.1220">
    <property type="entry name" value="TPP-binding domain"/>
    <property type="match status" value="1"/>
</dbReference>
<reference evidence="13 14" key="1">
    <citation type="submission" date="2024-10" db="EMBL/GenBank/DDBJ databases">
        <title>Updated reference genomes for cyclostephanoid diatoms.</title>
        <authorList>
            <person name="Roberts W.R."/>
            <person name="Alverson A.J."/>
        </authorList>
    </citation>
    <scope>NUCLEOTIDE SEQUENCE [LARGE SCALE GENOMIC DNA]</scope>
    <source>
        <strain evidence="13 14">AJA232-27</strain>
    </source>
</reference>
<dbReference type="Gene3D" id="3.30.1600.10">
    <property type="entry name" value="SIR2/SIRT2 'Small Domain"/>
    <property type="match status" value="1"/>
</dbReference>
<evidence type="ECO:0000256" key="4">
    <source>
        <dbReference type="ARBA" id="ARBA00022833"/>
    </source>
</evidence>
<evidence type="ECO:0000256" key="8">
    <source>
        <dbReference type="PIRSR" id="PIRSR037938-2"/>
    </source>
</evidence>
<keyword evidence="14" id="KW-1185">Reference proteome</keyword>
<keyword evidence="3 6" id="KW-0479">Metal-binding</keyword>
<feature type="domain" description="Deacetylase sirtuin-type" evidence="12">
    <location>
        <begin position="55"/>
        <end position="319"/>
    </location>
</feature>
<feature type="binding site" evidence="8">
    <location>
        <begin position="260"/>
        <end position="261"/>
    </location>
    <ligand>
        <name>NAD(+)</name>
        <dbReference type="ChEBI" id="CHEBI:57540"/>
    </ligand>
</feature>
<evidence type="ECO:0000259" key="12">
    <source>
        <dbReference type="PROSITE" id="PS50305"/>
    </source>
</evidence>
<feature type="chain" id="PRO_5044810448" description="NAD-dependent protein deacetylase" evidence="11">
    <location>
        <begin position="27"/>
        <end position="339"/>
    </location>
</feature>
<gene>
    <name evidence="13" type="ORF">ACHAWU_003096</name>
</gene>
<accession>A0ABD3MYN4</accession>
<dbReference type="InterPro" id="IPR026590">
    <property type="entry name" value="Ssirtuin_cat_dom"/>
</dbReference>
<keyword evidence="11" id="KW-0732">Signal</keyword>
<feature type="binding site" evidence="9 10">
    <location>
        <position position="194"/>
    </location>
    <ligand>
        <name>Zn(2+)</name>
        <dbReference type="ChEBI" id="CHEBI:29105"/>
    </ligand>
</feature>
<comment type="similarity">
    <text evidence="1 6">Belongs to the sirtuin family. Class I subfamily.</text>
</comment>
<dbReference type="SUPFAM" id="SSF52467">
    <property type="entry name" value="DHS-like NAD/FAD-binding domain"/>
    <property type="match status" value="1"/>
</dbReference>
<evidence type="ECO:0000313" key="14">
    <source>
        <dbReference type="Proteomes" id="UP001530293"/>
    </source>
</evidence>
<dbReference type="PANTHER" id="PTHR11085">
    <property type="entry name" value="NAD-DEPENDENT PROTEIN DEACYLASE SIRTUIN-5, MITOCHONDRIAL-RELATED"/>
    <property type="match status" value="1"/>
</dbReference>
<dbReference type="PIRSF" id="PIRSF037938">
    <property type="entry name" value="SIR2_euk"/>
    <property type="match status" value="1"/>
</dbReference>
<comment type="cofactor">
    <cofactor evidence="9">
        <name>Zn(2+)</name>
        <dbReference type="ChEBI" id="CHEBI:29105"/>
    </cofactor>
    <text evidence="9">Binds 1 zinc ion per subunit.</text>
</comment>
<feature type="binding site" evidence="9 10">
    <location>
        <position position="222"/>
    </location>
    <ligand>
        <name>Zn(2+)</name>
        <dbReference type="ChEBI" id="CHEBI:29105"/>
    </ligand>
</feature>
<dbReference type="InterPro" id="IPR029035">
    <property type="entry name" value="DHS-like_NAD/FAD-binding_dom"/>
</dbReference>
<evidence type="ECO:0000256" key="11">
    <source>
        <dbReference type="SAM" id="SignalP"/>
    </source>
</evidence>
<dbReference type="InterPro" id="IPR003000">
    <property type="entry name" value="Sirtuin"/>
</dbReference>
<evidence type="ECO:0000256" key="3">
    <source>
        <dbReference type="ARBA" id="ARBA00022723"/>
    </source>
</evidence>
<evidence type="ECO:0000256" key="7">
    <source>
        <dbReference type="PIRSR" id="PIRSR037938-1"/>
    </source>
</evidence>
<dbReference type="InterPro" id="IPR050134">
    <property type="entry name" value="NAD-dep_sirtuin_deacylases"/>
</dbReference>
<evidence type="ECO:0000256" key="1">
    <source>
        <dbReference type="ARBA" id="ARBA00006924"/>
    </source>
</evidence>
<dbReference type="AlphaFoldDB" id="A0ABD3MYN4"/>
<dbReference type="EC" id="2.3.1.286" evidence="6"/>
<dbReference type="GO" id="GO:0034979">
    <property type="term" value="F:NAD-dependent protein lysine deacetylase activity"/>
    <property type="evidence" value="ECO:0007669"/>
    <property type="project" value="UniProtKB-EC"/>
</dbReference>
<evidence type="ECO:0000313" key="13">
    <source>
        <dbReference type="EMBL" id="KAL3765555.1"/>
    </source>
</evidence>
<feature type="binding site" evidence="9 10">
    <location>
        <position position="219"/>
    </location>
    <ligand>
        <name>Zn(2+)</name>
        <dbReference type="ChEBI" id="CHEBI:29105"/>
    </ligand>
</feature>